<dbReference type="EMBL" id="VXIS01000010">
    <property type="protein sequence ID" value="KAA8913983.1"/>
    <property type="molecule type" value="Genomic_DNA"/>
</dbReference>
<feature type="transmembrane region" description="Helical" evidence="1">
    <location>
        <begin position="20"/>
        <end position="42"/>
    </location>
</feature>
<comment type="caution">
    <text evidence="2">The sequence shown here is derived from an EMBL/GenBank/DDBJ whole genome shotgun (WGS) entry which is preliminary data.</text>
</comment>
<keyword evidence="1" id="KW-0472">Membrane</keyword>
<evidence type="ECO:0000313" key="2">
    <source>
        <dbReference type="EMBL" id="KAA8913983.1"/>
    </source>
</evidence>
<dbReference type="Proteomes" id="UP000326924">
    <property type="component" value="Unassembled WGS sequence"/>
</dbReference>
<keyword evidence="3" id="KW-1185">Reference proteome</keyword>
<sequence>MAKTAGLTDSSAERGWSVSVNTAAVLGYYHLALALSAVNLSINLETRLNNRIDNLETGLNERADQVNTVKADVADIKDHQMRTNGQLAMMENHMYARKFIEEELPHLNTKGCLEVQATPRSAAFRIDSEKRDRAFILTGANDHPPYVGKRKEMLCGPAIEAAHIIPLGRSDLWKPQSGLDTRW</sequence>
<evidence type="ECO:0000256" key="1">
    <source>
        <dbReference type="SAM" id="Phobius"/>
    </source>
</evidence>
<evidence type="ECO:0000313" key="3">
    <source>
        <dbReference type="Proteomes" id="UP000326924"/>
    </source>
</evidence>
<dbReference type="OrthoDB" id="2142759at2759"/>
<keyword evidence="1" id="KW-0812">Transmembrane</keyword>
<name>A0A5J5F9P4_9PEZI</name>
<organism evidence="2 3">
    <name type="scientific">Sphaerosporella brunnea</name>
    <dbReference type="NCBI Taxonomy" id="1250544"/>
    <lineage>
        <taxon>Eukaryota</taxon>
        <taxon>Fungi</taxon>
        <taxon>Dikarya</taxon>
        <taxon>Ascomycota</taxon>
        <taxon>Pezizomycotina</taxon>
        <taxon>Pezizomycetes</taxon>
        <taxon>Pezizales</taxon>
        <taxon>Pyronemataceae</taxon>
        <taxon>Sphaerosporella</taxon>
    </lineage>
</organism>
<accession>A0A5J5F9P4</accession>
<protein>
    <submittedName>
        <fullName evidence="2">Uncharacterized protein</fullName>
    </submittedName>
</protein>
<dbReference type="InParanoid" id="A0A5J5F9P4"/>
<dbReference type="AlphaFoldDB" id="A0A5J5F9P4"/>
<reference evidence="2 3" key="1">
    <citation type="submission" date="2019-09" db="EMBL/GenBank/DDBJ databases">
        <title>Draft genome of the ectomycorrhizal ascomycete Sphaerosporella brunnea.</title>
        <authorList>
            <consortium name="DOE Joint Genome Institute"/>
            <person name="Benucci G.M."/>
            <person name="Marozzi G."/>
            <person name="Antonielli L."/>
            <person name="Sanchez S."/>
            <person name="Marco P."/>
            <person name="Wang X."/>
            <person name="Falini L.B."/>
            <person name="Barry K."/>
            <person name="Haridas S."/>
            <person name="Lipzen A."/>
            <person name="Labutti K."/>
            <person name="Grigoriev I.V."/>
            <person name="Murat C."/>
            <person name="Martin F."/>
            <person name="Albertini E."/>
            <person name="Donnini D."/>
            <person name="Bonito G."/>
        </authorList>
    </citation>
    <scope>NUCLEOTIDE SEQUENCE [LARGE SCALE GENOMIC DNA]</scope>
    <source>
        <strain evidence="2 3">Sb_GMNB300</strain>
    </source>
</reference>
<proteinExistence type="predicted"/>
<gene>
    <name evidence="2" type="ORF">FN846DRAFT_886244</name>
</gene>
<keyword evidence="1" id="KW-1133">Transmembrane helix</keyword>